<evidence type="ECO:0000256" key="3">
    <source>
        <dbReference type="ARBA" id="ARBA00022679"/>
    </source>
</evidence>
<dbReference type="GO" id="GO:0018104">
    <property type="term" value="P:peptidoglycan-protein cross-linking"/>
    <property type="evidence" value="ECO:0007669"/>
    <property type="project" value="TreeGrafter"/>
</dbReference>
<dbReference type="GO" id="GO:0016746">
    <property type="term" value="F:acyltransferase activity"/>
    <property type="evidence" value="ECO:0007669"/>
    <property type="project" value="UniProtKB-KW"/>
</dbReference>
<evidence type="ECO:0000256" key="6">
    <source>
        <dbReference type="ARBA" id="ARBA00022984"/>
    </source>
</evidence>
<keyword evidence="2" id="KW-1003">Cell membrane</keyword>
<dbReference type="PANTHER" id="PTHR30582:SF2">
    <property type="entry name" value="L,D-TRANSPEPTIDASE YCIB-RELATED"/>
    <property type="match status" value="1"/>
</dbReference>
<dbReference type="PROSITE" id="PS52029">
    <property type="entry name" value="LD_TPASE"/>
    <property type="match status" value="1"/>
</dbReference>
<keyword evidence="8" id="KW-0564">Palmitate</keyword>
<dbReference type="SUPFAM" id="SSF141523">
    <property type="entry name" value="L,D-transpeptidase catalytic domain-like"/>
    <property type="match status" value="1"/>
</dbReference>
<dbReference type="RefSeq" id="WP_167969931.1">
    <property type="nucleotide sequence ID" value="NZ_BHZG01000006.1"/>
</dbReference>
<keyword evidence="17" id="KW-1185">Reference proteome</keyword>
<dbReference type="Proteomes" id="UP000578686">
    <property type="component" value="Unassembled WGS sequence"/>
</dbReference>
<dbReference type="FunFam" id="2.40.440.10:FF:000005">
    <property type="entry name" value="L,D-transpeptidase 2"/>
    <property type="match status" value="1"/>
</dbReference>
<keyword evidence="3" id="KW-0808">Transferase</keyword>
<keyword evidence="9" id="KW-0449">Lipoprotein</keyword>
<evidence type="ECO:0000256" key="1">
    <source>
        <dbReference type="ARBA" id="ARBA00004752"/>
    </source>
</evidence>
<protein>
    <submittedName>
        <fullName evidence="16">L,D-transpeptidase</fullName>
    </submittedName>
</protein>
<feature type="region of interest" description="Disordered" evidence="14">
    <location>
        <begin position="380"/>
        <end position="400"/>
    </location>
</feature>
<comment type="pathway">
    <text evidence="1 13">Cell wall biogenesis; peptidoglycan biosynthesis.</text>
</comment>
<dbReference type="AlphaFoldDB" id="A0A7X6D0Y0"/>
<evidence type="ECO:0000256" key="5">
    <source>
        <dbReference type="ARBA" id="ARBA00022960"/>
    </source>
</evidence>
<evidence type="ECO:0000256" key="8">
    <source>
        <dbReference type="ARBA" id="ARBA00023139"/>
    </source>
</evidence>
<evidence type="ECO:0000256" key="4">
    <source>
        <dbReference type="ARBA" id="ARBA00022729"/>
    </source>
</evidence>
<organism evidence="16 17">
    <name type="scientific">Streptomyces lonarensis</name>
    <dbReference type="NCBI Taxonomy" id="700599"/>
    <lineage>
        <taxon>Bacteria</taxon>
        <taxon>Bacillati</taxon>
        <taxon>Actinomycetota</taxon>
        <taxon>Actinomycetes</taxon>
        <taxon>Kitasatosporales</taxon>
        <taxon>Streptomycetaceae</taxon>
        <taxon>Streptomyces</taxon>
    </lineage>
</organism>
<name>A0A7X6D0Y0_9ACTN</name>
<feature type="region of interest" description="Disordered" evidence="14">
    <location>
        <begin position="1"/>
        <end position="41"/>
    </location>
</feature>
<sequence length="400" mass="42616">MIGLTGCSGGPEPPRPTGPYDAAADVSFGPAEGPEQAAVDPADPLRVTATSEEARITDVTAVDAAGRTVTGELTADGGAWSSTTPLAAGIEYTVEVATENRDGHPGRRTHVFTTRDADSTALEITFGPKAGTYGVGQPVIAELSEEVEGREARAVVERLLTVESEPATEGTWHWADGATMHYRPAEYWPANATVRVSSDLAGVHIQDGLRGAESEPLTIRTGDRVEAIADIGTLTMTVTSNGEVVRTMPMTTGKEGFRTREGKKVILGKEQHVRMNGASIGIAQGSSEYYDLDVYWAARLTWSGEYVHGAPWSVGSHGSQNVSHGCTGLSTENARWFFEFVKVGDIVEHVNGYGNDMDLFGNGFGDWNMSWDDWRQGSALHGDTEADAGTGDSGRLRPSL</sequence>
<feature type="active site" description="Proton donor/acceptor" evidence="13">
    <location>
        <position position="308"/>
    </location>
</feature>
<keyword evidence="10" id="KW-0012">Acyltransferase</keyword>
<evidence type="ECO:0000256" key="13">
    <source>
        <dbReference type="PROSITE-ProRule" id="PRU01373"/>
    </source>
</evidence>
<dbReference type="InterPro" id="IPR041280">
    <property type="entry name" value="Big_10"/>
</dbReference>
<dbReference type="InterPro" id="IPR038063">
    <property type="entry name" value="Transpep_catalytic_dom"/>
</dbReference>
<accession>A0A7X6D0Y0</accession>
<dbReference type="Gene3D" id="2.60.40.3780">
    <property type="match status" value="1"/>
</dbReference>
<evidence type="ECO:0000256" key="14">
    <source>
        <dbReference type="SAM" id="MobiDB-lite"/>
    </source>
</evidence>
<dbReference type="GO" id="GO:0071972">
    <property type="term" value="F:peptidoglycan L,D-transpeptidase activity"/>
    <property type="evidence" value="ECO:0007669"/>
    <property type="project" value="TreeGrafter"/>
</dbReference>
<keyword evidence="5 13" id="KW-0133">Cell shape</keyword>
<dbReference type="CDD" id="cd16913">
    <property type="entry name" value="YkuD_like"/>
    <property type="match status" value="1"/>
</dbReference>
<keyword evidence="6 13" id="KW-0573">Peptidoglycan synthesis</keyword>
<dbReference type="Pfam" id="PF17964">
    <property type="entry name" value="Big_10"/>
    <property type="match status" value="1"/>
</dbReference>
<evidence type="ECO:0000256" key="11">
    <source>
        <dbReference type="ARBA" id="ARBA00023316"/>
    </source>
</evidence>
<dbReference type="GO" id="GO:0008360">
    <property type="term" value="P:regulation of cell shape"/>
    <property type="evidence" value="ECO:0007669"/>
    <property type="project" value="UniProtKB-UniRule"/>
</dbReference>
<keyword evidence="4" id="KW-0732">Signal</keyword>
<dbReference type="Gene3D" id="2.40.440.10">
    <property type="entry name" value="L,D-transpeptidase catalytic domain-like"/>
    <property type="match status" value="1"/>
</dbReference>
<evidence type="ECO:0000313" key="16">
    <source>
        <dbReference type="EMBL" id="NJQ06140.1"/>
    </source>
</evidence>
<evidence type="ECO:0000259" key="15">
    <source>
        <dbReference type="PROSITE" id="PS52029"/>
    </source>
</evidence>
<reference evidence="16 17" key="1">
    <citation type="submission" date="2020-03" db="EMBL/GenBank/DDBJ databases">
        <title>Draft genome of Streptomyces sp. ventii, isolated from the Axial Seamount in the Pacific Ocean, and resequencing of the two type strains Streptomyces lonarensis strain NCL 716 and Streptomyces bohaiensis strain 11A07.</title>
        <authorList>
            <person name="Loughran R.M."/>
            <person name="Pfannmuller K.M."/>
            <person name="Wasson B.J."/>
            <person name="Deadmond M.C."/>
            <person name="Paddock B.E."/>
            <person name="Koyack M.J."/>
            <person name="Gallegos D.A."/>
            <person name="Mitchell E.A."/>
            <person name="Ushijima B."/>
            <person name="Saw J.H."/>
            <person name="Mcphail K.L."/>
            <person name="Videau P."/>
        </authorList>
    </citation>
    <scope>NUCLEOTIDE SEQUENCE [LARGE SCALE GENOMIC DNA]</scope>
    <source>
        <strain evidence="16 17">NCL716</strain>
    </source>
</reference>
<keyword evidence="7" id="KW-0472">Membrane</keyword>
<dbReference type="InterPro" id="IPR005490">
    <property type="entry name" value="LD_TPept_cat_dom"/>
</dbReference>
<comment type="caution">
    <text evidence="16">The sequence shown here is derived from an EMBL/GenBank/DDBJ whole genome shotgun (WGS) entry which is preliminary data.</text>
</comment>
<evidence type="ECO:0000256" key="9">
    <source>
        <dbReference type="ARBA" id="ARBA00023288"/>
    </source>
</evidence>
<dbReference type="Gene3D" id="2.60.40.3710">
    <property type="match status" value="1"/>
</dbReference>
<dbReference type="EMBL" id="JAAVJD010000067">
    <property type="protein sequence ID" value="NJQ06140.1"/>
    <property type="molecule type" value="Genomic_DNA"/>
</dbReference>
<dbReference type="GO" id="GO:0071555">
    <property type="term" value="P:cell wall organization"/>
    <property type="evidence" value="ECO:0007669"/>
    <property type="project" value="UniProtKB-UniRule"/>
</dbReference>
<comment type="pathway">
    <text evidence="12">Glycan biosynthesis.</text>
</comment>
<evidence type="ECO:0000256" key="12">
    <source>
        <dbReference type="ARBA" id="ARBA00060592"/>
    </source>
</evidence>
<evidence type="ECO:0000256" key="7">
    <source>
        <dbReference type="ARBA" id="ARBA00023136"/>
    </source>
</evidence>
<feature type="domain" description="L,D-TPase catalytic" evidence="15">
    <location>
        <begin position="225"/>
        <end position="350"/>
    </location>
</feature>
<dbReference type="PANTHER" id="PTHR30582">
    <property type="entry name" value="L,D-TRANSPEPTIDASE"/>
    <property type="match status" value="1"/>
</dbReference>
<keyword evidence="11 13" id="KW-0961">Cell wall biogenesis/degradation</keyword>
<evidence type="ECO:0000256" key="10">
    <source>
        <dbReference type="ARBA" id="ARBA00023315"/>
    </source>
</evidence>
<evidence type="ECO:0000256" key="2">
    <source>
        <dbReference type="ARBA" id="ARBA00022475"/>
    </source>
</evidence>
<feature type="active site" description="Nucleophile" evidence="13">
    <location>
        <position position="326"/>
    </location>
</feature>
<dbReference type="Pfam" id="PF03734">
    <property type="entry name" value="YkuD"/>
    <property type="match status" value="1"/>
</dbReference>
<dbReference type="UniPathway" id="UPA00219"/>
<gene>
    <name evidence="16" type="ORF">HCN56_11250</name>
</gene>
<dbReference type="GO" id="GO:0005576">
    <property type="term" value="C:extracellular region"/>
    <property type="evidence" value="ECO:0007669"/>
    <property type="project" value="TreeGrafter"/>
</dbReference>
<evidence type="ECO:0000313" key="17">
    <source>
        <dbReference type="Proteomes" id="UP000578686"/>
    </source>
</evidence>
<proteinExistence type="predicted"/>
<dbReference type="InterPro" id="IPR050979">
    <property type="entry name" value="LD-transpeptidase"/>
</dbReference>